<dbReference type="InterPro" id="IPR015262">
    <property type="entry name" value="tRNA_Ile_lys_synt_subst-bd"/>
</dbReference>
<reference evidence="10 11" key="1">
    <citation type="journal article" date="2013" name="ISME J.">
        <title>A metabolic model for members of the genus Tetrasphaera involved in enhanced biological phosphorus removal.</title>
        <authorList>
            <person name="Kristiansen R."/>
            <person name="Nguyen H.T.T."/>
            <person name="Saunders A.M."/>
            <person name="Nielsen J.L."/>
            <person name="Wimmer R."/>
            <person name="Le V.Q."/>
            <person name="McIlroy S.J."/>
            <person name="Petrovski S."/>
            <person name="Seviour R.J."/>
            <person name="Calteau A."/>
            <person name="Nielsen K.L."/>
            <person name="Nielsen P.H."/>
        </authorList>
    </citation>
    <scope>NUCLEOTIDE SEQUENCE [LARGE SCALE GENOMIC DNA]</scope>
    <source>
        <strain evidence="10 11">Ben110</strain>
    </source>
</reference>
<dbReference type="STRING" id="1193182.BN11_1840001"/>
<feature type="domain" description="tRNA(Ile)-lysidine synthase substrate-binding" evidence="9">
    <location>
        <begin position="145"/>
        <end position="206"/>
    </location>
</feature>
<evidence type="ECO:0000313" key="11">
    <source>
        <dbReference type="Proteomes" id="UP000035763"/>
    </source>
</evidence>
<comment type="caution">
    <text evidence="10">The sequence shown here is derived from an EMBL/GenBank/DDBJ whole genome shotgun (WGS) entry which is preliminary data.</text>
</comment>
<name>W6JVE3_9MICO</name>
<feature type="domain" description="tRNA(Ile)-lysidine/2-thiocytidine synthase N-terminal" evidence="8">
    <location>
        <begin position="1"/>
        <end position="95"/>
    </location>
</feature>
<dbReference type="SUPFAM" id="SSF82829">
    <property type="entry name" value="MesJ substrate recognition domain-like"/>
    <property type="match status" value="1"/>
</dbReference>
<keyword evidence="5" id="KW-0547">Nucleotide-binding</keyword>
<dbReference type="SUPFAM" id="SSF52402">
    <property type="entry name" value="Adenine nucleotide alpha hydrolases-like"/>
    <property type="match status" value="1"/>
</dbReference>
<sequence>MRYAALATCADRLGAVAVLLGHTSDDQAEQVLLGLVRGSGIRSLAGIPPRRGEVRRPFLEISRAQTQASCDELGLVPWQDPHNDDPAYLRVRVRRALIDLTTDLGPGVRAGLVRTAALARQDADYLDALAADARRALGDLPWEVGDLIQLDPALRTRVWRAALTDAGVPAGALGRNHIAECERLLTAWAGQGPIPLPGGYAVTRRSGQVSVSGPHTVN</sequence>
<evidence type="ECO:0000313" key="10">
    <source>
        <dbReference type="EMBL" id="CCH72636.1"/>
    </source>
</evidence>
<organism evidence="10 11">
    <name type="scientific">Nostocoides australiense Ben110</name>
    <dbReference type="NCBI Taxonomy" id="1193182"/>
    <lineage>
        <taxon>Bacteria</taxon>
        <taxon>Bacillati</taxon>
        <taxon>Actinomycetota</taxon>
        <taxon>Actinomycetes</taxon>
        <taxon>Micrococcales</taxon>
        <taxon>Intrasporangiaceae</taxon>
        <taxon>Nostocoides</taxon>
    </lineage>
</organism>
<keyword evidence="2" id="KW-0963">Cytoplasm</keyword>
<keyword evidence="3 10" id="KW-0436">Ligase</keyword>
<dbReference type="InterPro" id="IPR011063">
    <property type="entry name" value="TilS/TtcA_N"/>
</dbReference>
<dbReference type="EC" id="6.3.4.19" evidence="1"/>
<dbReference type="Proteomes" id="UP000035763">
    <property type="component" value="Unassembled WGS sequence"/>
</dbReference>
<protein>
    <recommendedName>
        <fullName evidence="1">tRNA(Ile)-lysidine synthetase</fullName>
        <ecNumber evidence="1">6.3.4.19</ecNumber>
    </recommendedName>
</protein>
<dbReference type="GO" id="GO:0032267">
    <property type="term" value="F:tRNA(Ile)-lysidine synthase activity"/>
    <property type="evidence" value="ECO:0007669"/>
    <property type="project" value="UniProtKB-EC"/>
</dbReference>
<accession>W6JVE3</accession>
<evidence type="ECO:0000256" key="1">
    <source>
        <dbReference type="ARBA" id="ARBA00013267"/>
    </source>
</evidence>
<dbReference type="InterPro" id="IPR012795">
    <property type="entry name" value="tRNA_Ile_lys_synt_N"/>
</dbReference>
<evidence type="ECO:0000256" key="2">
    <source>
        <dbReference type="ARBA" id="ARBA00022490"/>
    </source>
</evidence>
<dbReference type="Pfam" id="PF09179">
    <property type="entry name" value="TilS"/>
    <property type="match status" value="1"/>
</dbReference>
<keyword evidence="4" id="KW-0819">tRNA processing</keyword>
<dbReference type="Gene3D" id="3.40.50.620">
    <property type="entry name" value="HUPs"/>
    <property type="match status" value="1"/>
</dbReference>
<evidence type="ECO:0000259" key="9">
    <source>
        <dbReference type="Pfam" id="PF09179"/>
    </source>
</evidence>
<evidence type="ECO:0000256" key="5">
    <source>
        <dbReference type="ARBA" id="ARBA00022741"/>
    </source>
</evidence>
<dbReference type="PANTHER" id="PTHR43033">
    <property type="entry name" value="TRNA(ILE)-LYSIDINE SYNTHASE-RELATED"/>
    <property type="match status" value="1"/>
</dbReference>
<dbReference type="InterPro" id="IPR012094">
    <property type="entry name" value="tRNA_Ile_lys_synt"/>
</dbReference>
<evidence type="ECO:0000256" key="6">
    <source>
        <dbReference type="ARBA" id="ARBA00022840"/>
    </source>
</evidence>
<evidence type="ECO:0000256" key="7">
    <source>
        <dbReference type="ARBA" id="ARBA00048539"/>
    </source>
</evidence>
<dbReference type="GO" id="GO:0005737">
    <property type="term" value="C:cytoplasm"/>
    <property type="evidence" value="ECO:0007669"/>
    <property type="project" value="InterPro"/>
</dbReference>
<dbReference type="InterPro" id="IPR014729">
    <property type="entry name" value="Rossmann-like_a/b/a_fold"/>
</dbReference>
<proteinExistence type="predicted"/>
<dbReference type="PANTHER" id="PTHR43033:SF1">
    <property type="entry name" value="TRNA(ILE)-LYSIDINE SYNTHASE-RELATED"/>
    <property type="match status" value="1"/>
</dbReference>
<gene>
    <name evidence="10" type="ORF">BN11_1840001</name>
</gene>
<dbReference type="Gene3D" id="1.20.59.20">
    <property type="match status" value="1"/>
</dbReference>
<evidence type="ECO:0000256" key="4">
    <source>
        <dbReference type="ARBA" id="ARBA00022694"/>
    </source>
</evidence>
<comment type="catalytic activity">
    <reaction evidence="7">
        <text>cytidine(34) in tRNA(Ile2) + L-lysine + ATP = lysidine(34) in tRNA(Ile2) + AMP + diphosphate + H(+)</text>
        <dbReference type="Rhea" id="RHEA:43744"/>
        <dbReference type="Rhea" id="RHEA-COMP:10625"/>
        <dbReference type="Rhea" id="RHEA-COMP:10670"/>
        <dbReference type="ChEBI" id="CHEBI:15378"/>
        <dbReference type="ChEBI" id="CHEBI:30616"/>
        <dbReference type="ChEBI" id="CHEBI:32551"/>
        <dbReference type="ChEBI" id="CHEBI:33019"/>
        <dbReference type="ChEBI" id="CHEBI:82748"/>
        <dbReference type="ChEBI" id="CHEBI:83665"/>
        <dbReference type="ChEBI" id="CHEBI:456215"/>
        <dbReference type="EC" id="6.3.4.19"/>
    </reaction>
</comment>
<dbReference type="AlphaFoldDB" id="W6JVE3"/>
<dbReference type="EMBL" id="CAJA01000095">
    <property type="protein sequence ID" value="CCH72636.1"/>
    <property type="molecule type" value="Genomic_DNA"/>
</dbReference>
<evidence type="ECO:0000256" key="3">
    <source>
        <dbReference type="ARBA" id="ARBA00022598"/>
    </source>
</evidence>
<keyword evidence="6" id="KW-0067">ATP-binding</keyword>
<dbReference type="GO" id="GO:0005524">
    <property type="term" value="F:ATP binding"/>
    <property type="evidence" value="ECO:0007669"/>
    <property type="project" value="UniProtKB-KW"/>
</dbReference>
<evidence type="ECO:0000259" key="8">
    <source>
        <dbReference type="Pfam" id="PF01171"/>
    </source>
</evidence>
<dbReference type="GO" id="GO:0008033">
    <property type="term" value="P:tRNA processing"/>
    <property type="evidence" value="ECO:0007669"/>
    <property type="project" value="UniProtKB-KW"/>
</dbReference>
<dbReference type="CDD" id="cd01992">
    <property type="entry name" value="TilS_N"/>
    <property type="match status" value="1"/>
</dbReference>
<keyword evidence="11" id="KW-1185">Reference proteome</keyword>
<dbReference type="Pfam" id="PF01171">
    <property type="entry name" value="ATP_bind_3"/>
    <property type="match status" value="1"/>
</dbReference>